<dbReference type="GO" id="GO:0003700">
    <property type="term" value="F:DNA-binding transcription factor activity"/>
    <property type="evidence" value="ECO:0007669"/>
    <property type="project" value="InterPro"/>
</dbReference>
<dbReference type="PANTHER" id="PTHR30537">
    <property type="entry name" value="HTH-TYPE TRANSCRIPTIONAL REGULATOR"/>
    <property type="match status" value="1"/>
</dbReference>
<comment type="caution">
    <text evidence="6">The sequence shown here is derived from an EMBL/GenBank/DDBJ whole genome shotgun (WGS) entry which is preliminary data.</text>
</comment>
<keyword evidence="7" id="KW-1185">Reference proteome</keyword>
<dbReference type="SUPFAM" id="SSF46785">
    <property type="entry name" value="Winged helix' DNA-binding domain"/>
    <property type="match status" value="1"/>
</dbReference>
<dbReference type="AlphaFoldDB" id="A0A963Z5E0"/>
<dbReference type="InterPro" id="IPR005119">
    <property type="entry name" value="LysR_subst-bd"/>
</dbReference>
<dbReference type="FunFam" id="1.10.10.10:FF:000001">
    <property type="entry name" value="LysR family transcriptional regulator"/>
    <property type="match status" value="1"/>
</dbReference>
<dbReference type="GO" id="GO:0003677">
    <property type="term" value="F:DNA binding"/>
    <property type="evidence" value="ECO:0007669"/>
    <property type="project" value="UniProtKB-KW"/>
</dbReference>
<dbReference type="Pfam" id="PF00126">
    <property type="entry name" value="HTH_1"/>
    <property type="match status" value="1"/>
</dbReference>
<name>A0A963Z5E0_9PROT</name>
<evidence type="ECO:0000313" key="7">
    <source>
        <dbReference type="Proteomes" id="UP000721844"/>
    </source>
</evidence>
<keyword evidence="4" id="KW-0804">Transcription</keyword>
<dbReference type="Gene3D" id="1.10.10.10">
    <property type="entry name" value="Winged helix-like DNA-binding domain superfamily/Winged helix DNA-binding domain"/>
    <property type="match status" value="1"/>
</dbReference>
<reference evidence="6 7" key="1">
    <citation type="journal article" date="2021" name="Microorganisms">
        <title>Acidisoma silvae sp. nov. and Acidisomacellulosilytica sp. nov., Two Acidophilic Bacteria Isolated from Decaying Wood, Hydrolyzing Cellulose and Producing Poly-3-hydroxybutyrate.</title>
        <authorList>
            <person name="Mieszkin S."/>
            <person name="Pouder E."/>
            <person name="Uroz S."/>
            <person name="Simon-Colin C."/>
            <person name="Alain K."/>
        </authorList>
    </citation>
    <scope>NUCLEOTIDE SEQUENCE [LARGE SCALE GENOMIC DNA]</scope>
    <source>
        <strain evidence="6 7">HW T5.17</strain>
    </source>
</reference>
<dbReference type="PROSITE" id="PS50931">
    <property type="entry name" value="HTH_LYSR"/>
    <property type="match status" value="1"/>
</dbReference>
<dbReference type="EMBL" id="JAESVA010000009">
    <property type="protein sequence ID" value="MCB8882791.1"/>
    <property type="molecule type" value="Genomic_DNA"/>
</dbReference>
<dbReference type="InterPro" id="IPR058163">
    <property type="entry name" value="LysR-type_TF_proteobact-type"/>
</dbReference>
<dbReference type="InterPro" id="IPR036390">
    <property type="entry name" value="WH_DNA-bd_sf"/>
</dbReference>
<evidence type="ECO:0000256" key="4">
    <source>
        <dbReference type="ARBA" id="ARBA00023163"/>
    </source>
</evidence>
<dbReference type="Pfam" id="PF03466">
    <property type="entry name" value="LysR_substrate"/>
    <property type="match status" value="1"/>
</dbReference>
<comment type="similarity">
    <text evidence="1">Belongs to the LysR transcriptional regulatory family.</text>
</comment>
<proteinExistence type="inferred from homology"/>
<keyword evidence="2" id="KW-0805">Transcription regulation</keyword>
<protein>
    <submittedName>
        <fullName evidence="6">LysR family transcriptional regulator</fullName>
    </submittedName>
</protein>
<evidence type="ECO:0000313" key="6">
    <source>
        <dbReference type="EMBL" id="MCB8882791.1"/>
    </source>
</evidence>
<dbReference type="PANTHER" id="PTHR30537:SF5">
    <property type="entry name" value="HTH-TYPE TRANSCRIPTIONAL ACTIVATOR TTDR-RELATED"/>
    <property type="match status" value="1"/>
</dbReference>
<dbReference type="SUPFAM" id="SSF53850">
    <property type="entry name" value="Periplasmic binding protein-like II"/>
    <property type="match status" value="1"/>
</dbReference>
<dbReference type="Proteomes" id="UP000721844">
    <property type="component" value="Unassembled WGS sequence"/>
</dbReference>
<evidence type="ECO:0000256" key="1">
    <source>
        <dbReference type="ARBA" id="ARBA00009437"/>
    </source>
</evidence>
<evidence type="ECO:0000256" key="2">
    <source>
        <dbReference type="ARBA" id="ARBA00023015"/>
    </source>
</evidence>
<sequence length="316" mass="34940">MPCEPVVHNGAMDRDILSGVLPFLAVAEHRSFTRAAAALGVTPTAVSKVVRQLEQRHRVVLFQRTTRSVALTEAGSALLARLRPAVLDMTGALSDLGGYQSQVTGVLRLTMSRTAAQFLAERILPEYRRLYPDVRLDLSINEGTVDLASGDYDAGIRQSEVLERDMLAIRLTPPVRWAVYGSPGYFAKQGRPAKPEDLMGHQTIGYRFVTAGRLYHWEFARDDRSFTIRTRDEILTNDRLTLMTLARAGLGLAYLTEGEAAQAGEGKLEPVLRDWITESPGLFLYFSARMQSQPKLRALLQVIRTGPKKSAGKAAD</sequence>
<keyword evidence="3" id="KW-0238">DNA-binding</keyword>
<gene>
    <name evidence="6" type="ORF">ACELLULO517_21275</name>
</gene>
<evidence type="ECO:0000259" key="5">
    <source>
        <dbReference type="PROSITE" id="PS50931"/>
    </source>
</evidence>
<dbReference type="Gene3D" id="3.40.190.290">
    <property type="match status" value="1"/>
</dbReference>
<evidence type="ECO:0000256" key="3">
    <source>
        <dbReference type="ARBA" id="ARBA00023125"/>
    </source>
</evidence>
<dbReference type="InterPro" id="IPR036388">
    <property type="entry name" value="WH-like_DNA-bd_sf"/>
</dbReference>
<accession>A0A963Z5E0</accession>
<dbReference type="RefSeq" id="WP_227309446.1">
    <property type="nucleotide sequence ID" value="NZ_JAESVA010000009.1"/>
</dbReference>
<dbReference type="InterPro" id="IPR000847">
    <property type="entry name" value="LysR_HTH_N"/>
</dbReference>
<feature type="domain" description="HTH lysR-type" evidence="5">
    <location>
        <begin position="23"/>
        <end position="72"/>
    </location>
</feature>
<organism evidence="6 7">
    <name type="scientific">Acidisoma cellulosilyticum</name>
    <dbReference type="NCBI Taxonomy" id="2802395"/>
    <lineage>
        <taxon>Bacteria</taxon>
        <taxon>Pseudomonadati</taxon>
        <taxon>Pseudomonadota</taxon>
        <taxon>Alphaproteobacteria</taxon>
        <taxon>Acetobacterales</taxon>
        <taxon>Acidocellaceae</taxon>
        <taxon>Acidisoma</taxon>
    </lineage>
</organism>